<keyword evidence="3" id="KW-1185">Reference proteome</keyword>
<dbReference type="EMBL" id="FLYE01000047">
    <property type="protein sequence ID" value="SCA57992.1"/>
    <property type="molecule type" value="Genomic_DNA"/>
</dbReference>
<evidence type="ECO:0000313" key="3">
    <source>
        <dbReference type="Proteomes" id="UP000231658"/>
    </source>
</evidence>
<dbReference type="STRING" id="1867952.MTBPR1_80046"/>
<name>A0A1C3RKY8_9PROT</name>
<dbReference type="OrthoDB" id="9856105at2"/>
<evidence type="ECO:0000256" key="1">
    <source>
        <dbReference type="SAM" id="SignalP"/>
    </source>
</evidence>
<reference evidence="2 3" key="1">
    <citation type="submission" date="2016-07" db="EMBL/GenBank/DDBJ databases">
        <authorList>
            <person name="Lefevre C.T."/>
        </authorList>
    </citation>
    <scope>NUCLEOTIDE SEQUENCE [LARGE SCALE GENOMIC DNA]</scope>
    <source>
        <strain evidence="2">PR1</strain>
    </source>
</reference>
<dbReference type="AlphaFoldDB" id="A0A1C3RKY8"/>
<sequence length="102" mass="11382">MTKRIAATFLIAFILNLPSYSFAGELLIENKSAHKIKVASIGGGGTLASNTTKTINFENEERGADINIWWVKNVRELCQIFTPWDRTVTITGKHTINCLSRN</sequence>
<dbReference type="Proteomes" id="UP000231658">
    <property type="component" value="Unassembled WGS sequence"/>
</dbReference>
<organism evidence="2 3">
    <name type="scientific">Candidatus Terasakiella magnetica</name>
    <dbReference type="NCBI Taxonomy" id="1867952"/>
    <lineage>
        <taxon>Bacteria</taxon>
        <taxon>Pseudomonadati</taxon>
        <taxon>Pseudomonadota</taxon>
        <taxon>Alphaproteobacteria</taxon>
        <taxon>Rhodospirillales</taxon>
        <taxon>Terasakiellaceae</taxon>
        <taxon>Terasakiella</taxon>
    </lineage>
</organism>
<accession>A0A1C3RKY8</accession>
<dbReference type="RefSeq" id="WP_069190000.1">
    <property type="nucleotide sequence ID" value="NZ_FLYE01000047.1"/>
</dbReference>
<proteinExistence type="predicted"/>
<keyword evidence="1" id="KW-0732">Signal</keyword>
<feature type="signal peptide" evidence="1">
    <location>
        <begin position="1"/>
        <end position="23"/>
    </location>
</feature>
<protein>
    <submittedName>
        <fullName evidence="2">Uncharacterized protein</fullName>
    </submittedName>
</protein>
<evidence type="ECO:0000313" key="2">
    <source>
        <dbReference type="EMBL" id="SCA57992.1"/>
    </source>
</evidence>
<feature type="chain" id="PRO_5008680908" evidence="1">
    <location>
        <begin position="24"/>
        <end position="102"/>
    </location>
</feature>
<gene>
    <name evidence="2" type="ORF">MTBPR1_80046</name>
</gene>